<comment type="subcellular location">
    <subcellularLocation>
        <location evidence="1">Membrane</location>
        <topology evidence="1">Multi-pass membrane protein</topology>
    </subcellularLocation>
</comment>
<dbReference type="GO" id="GO:0016020">
    <property type="term" value="C:membrane"/>
    <property type="evidence" value="ECO:0007669"/>
    <property type="project" value="UniProtKB-SubCell"/>
</dbReference>
<dbReference type="AlphaFoldDB" id="A0ABD3N1K9"/>
<accession>A0ABD3N1K9</accession>
<dbReference type="PANTHER" id="PTHR10766:SF177">
    <property type="entry name" value="TRANSMEMBRANE 9 SUPERFAMILY MEMBER 1"/>
    <property type="match status" value="1"/>
</dbReference>
<comment type="similarity">
    <text evidence="2 7">Belongs to the nonaspanin (TM9SF) (TC 9.A.2) family.</text>
</comment>
<dbReference type="InterPro" id="IPR004240">
    <property type="entry name" value="EMP70"/>
</dbReference>
<evidence type="ECO:0000313" key="8">
    <source>
        <dbReference type="EMBL" id="KAL3766605.1"/>
    </source>
</evidence>
<keyword evidence="3 7" id="KW-0812">Transmembrane</keyword>
<feature type="chain" id="PRO_5044531779" description="Transmembrane 9 superfamily member" evidence="7">
    <location>
        <begin position="23"/>
        <end position="336"/>
    </location>
</feature>
<gene>
    <name evidence="8" type="ORF">ACHAW5_011166</name>
</gene>
<evidence type="ECO:0000256" key="6">
    <source>
        <dbReference type="ARBA" id="ARBA00023136"/>
    </source>
</evidence>
<evidence type="ECO:0000256" key="4">
    <source>
        <dbReference type="ARBA" id="ARBA00022729"/>
    </source>
</evidence>
<comment type="caution">
    <text evidence="7">Lacks conserved residue(s) required for the propagation of feature annotation.</text>
</comment>
<feature type="transmembrane region" description="Helical" evidence="7">
    <location>
        <begin position="282"/>
        <end position="307"/>
    </location>
</feature>
<organism evidence="8 9">
    <name type="scientific">Stephanodiscus triporus</name>
    <dbReference type="NCBI Taxonomy" id="2934178"/>
    <lineage>
        <taxon>Eukaryota</taxon>
        <taxon>Sar</taxon>
        <taxon>Stramenopiles</taxon>
        <taxon>Ochrophyta</taxon>
        <taxon>Bacillariophyta</taxon>
        <taxon>Coscinodiscophyceae</taxon>
        <taxon>Thalassiosirophycidae</taxon>
        <taxon>Stephanodiscales</taxon>
        <taxon>Stephanodiscaceae</taxon>
        <taxon>Stephanodiscus</taxon>
    </lineage>
</organism>
<keyword evidence="4 7" id="KW-0732">Signal</keyword>
<evidence type="ECO:0000256" key="1">
    <source>
        <dbReference type="ARBA" id="ARBA00004141"/>
    </source>
</evidence>
<reference evidence="8 9" key="1">
    <citation type="submission" date="2024-10" db="EMBL/GenBank/DDBJ databases">
        <title>Updated reference genomes for cyclostephanoid diatoms.</title>
        <authorList>
            <person name="Roberts W.R."/>
            <person name="Alverson A.J."/>
        </authorList>
    </citation>
    <scope>NUCLEOTIDE SEQUENCE [LARGE SCALE GENOMIC DNA]</scope>
    <source>
        <strain evidence="8 9">AJA276-08</strain>
    </source>
</reference>
<name>A0ABD3N1K9_9STRA</name>
<dbReference type="Proteomes" id="UP001530315">
    <property type="component" value="Unassembled WGS sequence"/>
</dbReference>
<keyword evidence="9" id="KW-1185">Reference proteome</keyword>
<dbReference type="EMBL" id="JALLAZ020001725">
    <property type="protein sequence ID" value="KAL3766605.1"/>
    <property type="molecule type" value="Genomic_DNA"/>
</dbReference>
<evidence type="ECO:0000256" key="3">
    <source>
        <dbReference type="ARBA" id="ARBA00022692"/>
    </source>
</evidence>
<sequence>MAPNRLLSALLLFSALPTAIEGGFFKKKHRRQKAGTQYEEHNPVHVVVNKVGPFNNPTETYRYYSLPFCSVHADHEEHKAAYEEEISVGIDGIDGGDGELDTASAFSRRIMADRVGAERHKQRLGESIVGDRRETSPYELSFQDDVEWRLLCKTTLGEKELTKFKEAIHNSWFFEMFIEDLPMWGYIGDFEDEDAILGEMEGSHTYLFPHLHFKIGTNNAQIVSVAVSTEHDRRVDITNVNKPTTVQFSYSVEWFEDELPWKMRMTRYADSRFLPGSFEIHWLSIINSFVLVLLLTAFLTIILMRVLKNDFSRYMDLDDETLEEEEVSIYFQLSLM</sequence>
<keyword evidence="5 7" id="KW-1133">Transmembrane helix</keyword>
<feature type="signal peptide" evidence="7">
    <location>
        <begin position="1"/>
        <end position="22"/>
    </location>
</feature>
<dbReference type="Pfam" id="PF02990">
    <property type="entry name" value="EMP70"/>
    <property type="match status" value="1"/>
</dbReference>
<protein>
    <recommendedName>
        <fullName evidence="7">Transmembrane 9 superfamily member</fullName>
    </recommendedName>
</protein>
<dbReference type="PANTHER" id="PTHR10766">
    <property type="entry name" value="TRANSMEMBRANE 9 SUPERFAMILY PROTEIN"/>
    <property type="match status" value="1"/>
</dbReference>
<evidence type="ECO:0000256" key="2">
    <source>
        <dbReference type="ARBA" id="ARBA00005227"/>
    </source>
</evidence>
<comment type="caution">
    <text evidence="8">The sequence shown here is derived from an EMBL/GenBank/DDBJ whole genome shotgun (WGS) entry which is preliminary data.</text>
</comment>
<evidence type="ECO:0000256" key="7">
    <source>
        <dbReference type="RuleBase" id="RU363079"/>
    </source>
</evidence>
<evidence type="ECO:0000256" key="5">
    <source>
        <dbReference type="ARBA" id="ARBA00022989"/>
    </source>
</evidence>
<proteinExistence type="inferred from homology"/>
<evidence type="ECO:0000313" key="9">
    <source>
        <dbReference type="Proteomes" id="UP001530315"/>
    </source>
</evidence>
<keyword evidence="6 7" id="KW-0472">Membrane</keyword>